<dbReference type="CDD" id="cd06170">
    <property type="entry name" value="LuxR_C_like"/>
    <property type="match status" value="1"/>
</dbReference>
<dbReference type="RefSeq" id="WP_054291197.1">
    <property type="nucleotide sequence ID" value="NZ_CP012752.1"/>
</dbReference>
<sequence length="901" mass="95753">MKPQVIGRDRELAVLTGQLERPGGTVLLCGEAGIGKSALAHHVLDLAAAKGITALRGQAHPLHAGLAYAPIVAAVRPLLAELTEFDGLAHLGTLLADPRLPAATPTGDAELDRTHMFEAVARLVERFAPAVFFVDDLHWADRGTVELVHYLGRNTAGVLVLAAYRPGEADSTLDDLAVTVRREGTELALAPLPDDAVAEIAQTLLSATPEPVFLRDVTRRAKGVPLFVTALVQGGGFTPAGAVPTIVRDVVLGRLRRLGEQERALAEIIAVAGEAATDELLRSLDTTADALRQLIVDGLITERPVGRRMAYQVAHPLYAEVAYAEMTIGERRQAHATVLEAVERIDPDDVLALAPHYREAASAAHPARAVAVMAEAGERASAMRAFDEAIRYFDAAIELAEPQQAVRLLEGVGRAHMSLGDPDAAAAAWTRGARLAERHDLAIPLALLRFRLAMLDSERQDAPSAGDRLADVRDVSLESAEVAIQKFIYTMRFGTLDDAKQLSAEMAAASGVTHPVAARAVTHFGQAILLVMDKRFAESVEQAEAAVDAARDSDIESPFYLQYFLLYVSILRLLNGDVAGSAGSAREAVRTGALVELPALACFEHYSLAGALYVAGDIEAAFAEVDAGVTAARKSQAPRCLVRILAMRAFLLAERGELSAAAAALAEARTAYPAPDQTLMDVLALAATAIALYLDEPCPSTPFDESRTYSDVFAVTMRGLYAGLAGLNTGDPAPAAAHAAARRLFDPQPPLMAAIGSRLDGLRLRDASLLADAVSRFEAMGATVLSAQAALEHSELTGSADGLPEIIDALTRAGAAHWVNRARRHARTLGIRVRAARQAGVLTRRESDVVRLLGEGLSNADIAGRLFLSGRTVETHLRSSYAKLGLSTRVALARWAAENLS</sequence>
<dbReference type="GO" id="GO:0005737">
    <property type="term" value="C:cytoplasm"/>
    <property type="evidence" value="ECO:0007669"/>
    <property type="project" value="TreeGrafter"/>
</dbReference>
<keyword evidence="1" id="KW-0547">Nucleotide-binding</keyword>
<dbReference type="InterPro" id="IPR016032">
    <property type="entry name" value="Sig_transdc_resp-reg_C-effctor"/>
</dbReference>
<dbReference type="PROSITE" id="PS50043">
    <property type="entry name" value="HTH_LUXR_2"/>
    <property type="match status" value="1"/>
</dbReference>
<organism evidence="4 5">
    <name type="scientific">Kibdelosporangium phytohabitans</name>
    <dbReference type="NCBI Taxonomy" id="860235"/>
    <lineage>
        <taxon>Bacteria</taxon>
        <taxon>Bacillati</taxon>
        <taxon>Actinomycetota</taxon>
        <taxon>Actinomycetes</taxon>
        <taxon>Pseudonocardiales</taxon>
        <taxon>Pseudonocardiaceae</taxon>
        <taxon>Kibdelosporangium</taxon>
    </lineage>
</organism>
<dbReference type="Pfam" id="PF13191">
    <property type="entry name" value="AAA_16"/>
    <property type="match status" value="1"/>
</dbReference>
<accession>A0A0N9I4K4</accession>
<evidence type="ECO:0000313" key="4">
    <source>
        <dbReference type="EMBL" id="ALG09293.1"/>
    </source>
</evidence>
<dbReference type="InterPro" id="IPR011990">
    <property type="entry name" value="TPR-like_helical_dom_sf"/>
</dbReference>
<dbReference type="InterPro" id="IPR000792">
    <property type="entry name" value="Tscrpt_reg_LuxR_C"/>
</dbReference>
<dbReference type="SUPFAM" id="SSF48452">
    <property type="entry name" value="TPR-like"/>
    <property type="match status" value="1"/>
</dbReference>
<feature type="domain" description="HTH luxR-type" evidence="3">
    <location>
        <begin position="835"/>
        <end position="900"/>
    </location>
</feature>
<dbReference type="SMART" id="SM00421">
    <property type="entry name" value="HTH_LUXR"/>
    <property type="match status" value="1"/>
</dbReference>
<dbReference type="PANTHER" id="PTHR16305">
    <property type="entry name" value="TESTICULAR SOLUBLE ADENYLYL CYCLASE"/>
    <property type="match status" value="1"/>
</dbReference>
<dbReference type="SUPFAM" id="SSF52540">
    <property type="entry name" value="P-loop containing nucleoside triphosphate hydrolases"/>
    <property type="match status" value="1"/>
</dbReference>
<dbReference type="AlphaFoldDB" id="A0A0N9I4K4"/>
<dbReference type="GO" id="GO:0004016">
    <property type="term" value="F:adenylate cyclase activity"/>
    <property type="evidence" value="ECO:0007669"/>
    <property type="project" value="TreeGrafter"/>
</dbReference>
<dbReference type="InterPro" id="IPR036388">
    <property type="entry name" value="WH-like_DNA-bd_sf"/>
</dbReference>
<dbReference type="KEGG" id="kphy:AOZ06_22400"/>
<dbReference type="SUPFAM" id="SSF46894">
    <property type="entry name" value="C-terminal effector domain of the bipartite response regulators"/>
    <property type="match status" value="1"/>
</dbReference>
<evidence type="ECO:0000259" key="3">
    <source>
        <dbReference type="PROSITE" id="PS50043"/>
    </source>
</evidence>
<keyword evidence="2" id="KW-0067">ATP-binding</keyword>
<dbReference type="STRING" id="860235.AOZ06_22400"/>
<name>A0A0N9I4K4_9PSEU</name>
<dbReference type="GO" id="GO:0006355">
    <property type="term" value="P:regulation of DNA-templated transcription"/>
    <property type="evidence" value="ECO:0007669"/>
    <property type="project" value="InterPro"/>
</dbReference>
<dbReference type="PANTHER" id="PTHR16305:SF28">
    <property type="entry name" value="GUANYLATE CYCLASE DOMAIN-CONTAINING PROTEIN"/>
    <property type="match status" value="1"/>
</dbReference>
<evidence type="ECO:0000256" key="1">
    <source>
        <dbReference type="ARBA" id="ARBA00022741"/>
    </source>
</evidence>
<dbReference type="InterPro" id="IPR019734">
    <property type="entry name" value="TPR_rpt"/>
</dbReference>
<dbReference type="GO" id="GO:0003677">
    <property type="term" value="F:DNA binding"/>
    <property type="evidence" value="ECO:0007669"/>
    <property type="project" value="InterPro"/>
</dbReference>
<reference evidence="4 5" key="1">
    <citation type="submission" date="2015-07" db="EMBL/GenBank/DDBJ databases">
        <title>Genome sequencing of Kibdelosporangium phytohabitans.</title>
        <authorList>
            <person name="Qin S."/>
            <person name="Xing K."/>
        </authorList>
    </citation>
    <scope>NUCLEOTIDE SEQUENCE [LARGE SCALE GENOMIC DNA]</scope>
    <source>
        <strain evidence="4 5">KLBMP1111</strain>
    </source>
</reference>
<dbReference type="Pfam" id="PF00196">
    <property type="entry name" value="GerE"/>
    <property type="match status" value="1"/>
</dbReference>
<dbReference type="Proteomes" id="UP000063699">
    <property type="component" value="Chromosome"/>
</dbReference>
<dbReference type="PROSITE" id="PS00622">
    <property type="entry name" value="HTH_LUXR_1"/>
    <property type="match status" value="1"/>
</dbReference>
<protein>
    <recommendedName>
        <fullName evidence="3">HTH luxR-type domain-containing protein</fullName>
    </recommendedName>
</protein>
<dbReference type="SMART" id="SM00028">
    <property type="entry name" value="TPR"/>
    <property type="match status" value="4"/>
</dbReference>
<evidence type="ECO:0000256" key="2">
    <source>
        <dbReference type="ARBA" id="ARBA00022840"/>
    </source>
</evidence>
<dbReference type="OrthoDB" id="3649961at2"/>
<dbReference type="Gene3D" id="3.40.50.300">
    <property type="entry name" value="P-loop containing nucleotide triphosphate hydrolases"/>
    <property type="match status" value="1"/>
</dbReference>
<dbReference type="EMBL" id="CP012752">
    <property type="protein sequence ID" value="ALG09293.1"/>
    <property type="molecule type" value="Genomic_DNA"/>
</dbReference>
<dbReference type="Gene3D" id="1.25.40.10">
    <property type="entry name" value="Tetratricopeptide repeat domain"/>
    <property type="match status" value="1"/>
</dbReference>
<gene>
    <name evidence="4" type="ORF">AOZ06_22400</name>
</gene>
<dbReference type="PRINTS" id="PR00038">
    <property type="entry name" value="HTHLUXR"/>
</dbReference>
<dbReference type="InterPro" id="IPR027417">
    <property type="entry name" value="P-loop_NTPase"/>
</dbReference>
<dbReference type="InterPro" id="IPR041664">
    <property type="entry name" value="AAA_16"/>
</dbReference>
<dbReference type="Gene3D" id="1.10.10.10">
    <property type="entry name" value="Winged helix-like DNA-binding domain superfamily/Winged helix DNA-binding domain"/>
    <property type="match status" value="1"/>
</dbReference>
<dbReference type="GO" id="GO:0005524">
    <property type="term" value="F:ATP binding"/>
    <property type="evidence" value="ECO:0007669"/>
    <property type="project" value="UniProtKB-KW"/>
</dbReference>
<evidence type="ECO:0000313" key="5">
    <source>
        <dbReference type="Proteomes" id="UP000063699"/>
    </source>
</evidence>
<keyword evidence="5" id="KW-1185">Reference proteome</keyword>
<proteinExistence type="predicted"/>